<dbReference type="STRING" id="1817813.A2008_02565"/>
<evidence type="ECO:0008006" key="4">
    <source>
        <dbReference type="Google" id="ProtNLM"/>
    </source>
</evidence>
<protein>
    <recommendedName>
        <fullName evidence="4">Type II secretion system protein J</fullName>
    </recommendedName>
</protein>
<keyword evidence="1" id="KW-0472">Membrane</keyword>
<feature type="transmembrane region" description="Helical" evidence="1">
    <location>
        <begin position="12"/>
        <end position="30"/>
    </location>
</feature>
<evidence type="ECO:0000313" key="2">
    <source>
        <dbReference type="EMBL" id="OGM01395.1"/>
    </source>
</evidence>
<sequence>MKRKAGFTVVEILVATVILAGIMGTLYHFLIRGYKHHDLETKNLDAIQEMAFIIYNLRSDLRTLIEFENDPDTYATYNAASKELNLTIVNGVTENGIILYSKVLYCFENNCLIKKFQVIESDGLSGIRARKLTGPNKLSQFDIKILDATGAELSNTRAPGQKPRYLKTKIVHATNARLEVLINIYSTYIENQLVDDMQKYWLPTWKIRTINPAATMIMTNFGNIVVNLGNLPNSTATINGIRIGSNMGTTTGFSQ</sequence>
<accession>A0A1F7WH59</accession>
<dbReference type="AlphaFoldDB" id="A0A1F7WH59"/>
<keyword evidence="1" id="KW-0812">Transmembrane</keyword>
<organism evidence="2 3">
    <name type="scientific">Candidatus Wallbacteria bacterium GWC2_49_35</name>
    <dbReference type="NCBI Taxonomy" id="1817813"/>
    <lineage>
        <taxon>Bacteria</taxon>
        <taxon>Candidatus Walliibacteriota</taxon>
    </lineage>
</organism>
<reference evidence="2 3" key="1">
    <citation type="journal article" date="2016" name="Nat. Commun.">
        <title>Thousands of microbial genomes shed light on interconnected biogeochemical processes in an aquifer system.</title>
        <authorList>
            <person name="Anantharaman K."/>
            <person name="Brown C.T."/>
            <person name="Hug L.A."/>
            <person name="Sharon I."/>
            <person name="Castelle C.J."/>
            <person name="Probst A.J."/>
            <person name="Thomas B.C."/>
            <person name="Singh A."/>
            <person name="Wilkins M.J."/>
            <person name="Karaoz U."/>
            <person name="Brodie E.L."/>
            <person name="Williams K.H."/>
            <person name="Hubbard S.S."/>
            <person name="Banfield J.F."/>
        </authorList>
    </citation>
    <scope>NUCLEOTIDE SEQUENCE [LARGE SCALE GENOMIC DNA]</scope>
</reference>
<comment type="caution">
    <text evidence="2">The sequence shown here is derived from an EMBL/GenBank/DDBJ whole genome shotgun (WGS) entry which is preliminary data.</text>
</comment>
<evidence type="ECO:0000256" key="1">
    <source>
        <dbReference type="SAM" id="Phobius"/>
    </source>
</evidence>
<dbReference type="Proteomes" id="UP000178735">
    <property type="component" value="Unassembled WGS sequence"/>
</dbReference>
<gene>
    <name evidence="2" type="ORF">A2008_02565</name>
</gene>
<evidence type="ECO:0000313" key="3">
    <source>
        <dbReference type="Proteomes" id="UP000178735"/>
    </source>
</evidence>
<dbReference type="EMBL" id="MGFH01000237">
    <property type="protein sequence ID" value="OGM01395.1"/>
    <property type="molecule type" value="Genomic_DNA"/>
</dbReference>
<proteinExistence type="predicted"/>
<keyword evidence="1" id="KW-1133">Transmembrane helix</keyword>
<name>A0A1F7WH59_9BACT</name>